<reference evidence="1" key="1">
    <citation type="submission" date="2011-10" db="EMBL/GenBank/DDBJ databases">
        <title>The Genome Sequence of Oxalobacter formigenes HOxBLS.</title>
        <authorList>
            <consortium name="The Broad Institute Genome Sequencing Platform"/>
            <person name="Earl A."/>
            <person name="Ward D."/>
            <person name="Feldgarden M."/>
            <person name="Gevers D."/>
            <person name="Allison M.J."/>
            <person name="Humphrey S."/>
            <person name="Young S.K."/>
            <person name="Zeng Q."/>
            <person name="Gargeya S."/>
            <person name="Fitzgerald M."/>
            <person name="Haas B."/>
            <person name="Abouelleil A."/>
            <person name="Alvarado L."/>
            <person name="Arachchi H.M."/>
            <person name="Berlin A."/>
            <person name="Brown A."/>
            <person name="Chapman S.B."/>
            <person name="Chen Z."/>
            <person name="Dunbar C."/>
            <person name="Freedman E."/>
            <person name="Gearin G."/>
            <person name="Goldberg J."/>
            <person name="Griggs A."/>
            <person name="Gujja S."/>
            <person name="Heiman D."/>
            <person name="Howarth C."/>
            <person name="Larson L."/>
            <person name="Lui A."/>
            <person name="MacDonald P.J.P."/>
            <person name="Montmayeur A."/>
            <person name="Murphy C."/>
            <person name="Neiman D."/>
            <person name="Pearson M."/>
            <person name="Priest M."/>
            <person name="Roberts A."/>
            <person name="Saif S."/>
            <person name="Shea T."/>
            <person name="Shenoy N."/>
            <person name="Sisk P."/>
            <person name="Stolte C."/>
            <person name="Sykes S."/>
            <person name="Wortman J."/>
            <person name="Nusbaum C."/>
            <person name="Birren B."/>
        </authorList>
    </citation>
    <scope>NUCLEOTIDE SEQUENCE [LARGE SCALE GENOMIC DNA]</scope>
    <source>
        <strain evidence="1">HOxBLS</strain>
    </source>
</reference>
<proteinExistence type="predicted"/>
<gene>
    <name evidence="1" type="ORF">OFAG_01754</name>
</gene>
<dbReference type="InterPro" id="IPR046137">
    <property type="entry name" value="DUF6139"/>
</dbReference>
<dbReference type="Pfam" id="PF19636">
    <property type="entry name" value="DUF6139"/>
    <property type="match status" value="1"/>
</dbReference>
<evidence type="ECO:0000313" key="2">
    <source>
        <dbReference type="Proteomes" id="UP000003973"/>
    </source>
</evidence>
<accession>C3X5W5</accession>
<dbReference type="Proteomes" id="UP000003973">
    <property type="component" value="Unassembled WGS sequence"/>
</dbReference>
<name>C3X5W5_9BURK</name>
<comment type="caution">
    <text evidence="1">The sequence shown here is derived from an EMBL/GenBank/DDBJ whole genome shotgun (WGS) entry which is preliminary data.</text>
</comment>
<evidence type="ECO:0000313" key="1">
    <source>
        <dbReference type="EMBL" id="EEO28601.2"/>
    </source>
</evidence>
<dbReference type="EMBL" id="ACDP02000001">
    <property type="protein sequence ID" value="EEO28601.2"/>
    <property type="molecule type" value="Genomic_DNA"/>
</dbReference>
<dbReference type="HOGENOM" id="CLU_2598033_0_0_4"/>
<dbReference type="eggNOG" id="ENOG502ZSYK">
    <property type="taxonomic scope" value="Bacteria"/>
</dbReference>
<protein>
    <submittedName>
        <fullName evidence="1">Uncharacterized protein</fullName>
    </submittedName>
</protein>
<sequence length="78" mass="8817">MRVDIFKREEQAGEFSYLLVPEGKNIPGEATNVDWTLEARGIDIDPDEKNLNVLRIAYPGEQIRSKGYAISNLPELPD</sequence>
<dbReference type="AlphaFoldDB" id="C3X5W5"/>
<dbReference type="RefSeq" id="WP_020994658.1">
    <property type="nucleotide sequence ID" value="NZ_CABMNL010000001.1"/>
</dbReference>
<keyword evidence="2" id="KW-1185">Reference proteome</keyword>
<organism evidence="1 2">
    <name type="scientific">Oxalobacter paraformigenes</name>
    <dbReference type="NCBI Taxonomy" id="556268"/>
    <lineage>
        <taxon>Bacteria</taxon>
        <taxon>Pseudomonadati</taxon>
        <taxon>Pseudomonadota</taxon>
        <taxon>Betaproteobacteria</taxon>
        <taxon>Burkholderiales</taxon>
        <taxon>Oxalobacteraceae</taxon>
        <taxon>Oxalobacter</taxon>
    </lineage>
</organism>